<dbReference type="GO" id="GO:0008270">
    <property type="term" value="F:zinc ion binding"/>
    <property type="evidence" value="ECO:0007669"/>
    <property type="project" value="InterPro"/>
</dbReference>
<dbReference type="RefSeq" id="WP_210220619.1">
    <property type="nucleotide sequence ID" value="NZ_CP072793.1"/>
</dbReference>
<dbReference type="SMART" id="SM00507">
    <property type="entry name" value="HNHc"/>
    <property type="match status" value="1"/>
</dbReference>
<dbReference type="PANTHER" id="PTHR33877">
    <property type="entry name" value="SLL1193 PROTEIN"/>
    <property type="match status" value="1"/>
</dbReference>
<proteinExistence type="predicted"/>
<sequence length="175" mass="20331">MTITADIRQQVRQRAGCACEFCGVTEESAASELTIDHYQPQAKGGSDDLDNLIYSCPKCNSYKSDYWPVDDLPALWNPRVDQATLHFIEAEDGLLYPLTATGRLTVERLRLNRPQLVNNRRQRAERAKELMLLQRANEMVLLLENTNREMSLLMDEQRTLLKEQRDLLRLLLRRR</sequence>
<accession>A0A975FBY9</accession>
<name>A0A975FBY9_9GAMM</name>
<dbReference type="GO" id="GO:0004519">
    <property type="term" value="F:endonuclease activity"/>
    <property type="evidence" value="ECO:0007669"/>
    <property type="project" value="UniProtKB-KW"/>
</dbReference>
<reference evidence="2" key="1">
    <citation type="submission" date="2021-04" db="EMBL/GenBank/DDBJ databases">
        <title>Genomics, taxonomy and metabolism of representatives of sulfur bacteria of the genus Thiothrix: Thiothrix fructosivorans QT, Thiothrix unzii A1T and three new species, Thiothrix subterranea sp. nov., Thiothrix litoralis sp. nov. and 'Candidatus Thiothrix anitrata' sp. nov.</title>
        <authorList>
            <person name="Ravin N.V."/>
            <person name="Smolyakov D."/>
            <person name="Rudenko T.S."/>
            <person name="Mardanov A.V."/>
            <person name="Beletsky A.V."/>
            <person name="Markov N.D."/>
            <person name="Fomenkov A.I."/>
            <person name="Roberts R.J."/>
            <person name="Karnachuk O.V."/>
            <person name="Novikov A."/>
            <person name="Grabovich M.Y."/>
        </authorList>
    </citation>
    <scope>NUCLEOTIDE SEQUENCE</scope>
    <source>
        <strain evidence="2">A1</strain>
    </source>
</reference>
<dbReference type="InterPro" id="IPR052892">
    <property type="entry name" value="NA-targeting_endonuclease"/>
</dbReference>
<evidence type="ECO:0000313" key="2">
    <source>
        <dbReference type="EMBL" id="QTR55150.1"/>
    </source>
</evidence>
<dbReference type="EMBL" id="CP072793">
    <property type="protein sequence ID" value="QTR55150.1"/>
    <property type="molecule type" value="Genomic_DNA"/>
</dbReference>
<dbReference type="KEGG" id="tun:J9260_08750"/>
<dbReference type="InterPro" id="IPR003615">
    <property type="entry name" value="HNH_nuc"/>
</dbReference>
<dbReference type="Pfam" id="PF01844">
    <property type="entry name" value="HNH"/>
    <property type="match status" value="1"/>
</dbReference>
<dbReference type="CDD" id="cd00085">
    <property type="entry name" value="HNHc"/>
    <property type="match status" value="1"/>
</dbReference>
<dbReference type="GO" id="GO:0003676">
    <property type="term" value="F:nucleic acid binding"/>
    <property type="evidence" value="ECO:0007669"/>
    <property type="project" value="InterPro"/>
</dbReference>
<dbReference type="AlphaFoldDB" id="A0A975FBY9"/>
<evidence type="ECO:0000313" key="3">
    <source>
        <dbReference type="Proteomes" id="UP000672009"/>
    </source>
</evidence>
<evidence type="ECO:0000259" key="1">
    <source>
        <dbReference type="SMART" id="SM00507"/>
    </source>
</evidence>
<dbReference type="Proteomes" id="UP000672009">
    <property type="component" value="Chromosome"/>
</dbReference>
<dbReference type="InterPro" id="IPR002711">
    <property type="entry name" value="HNH"/>
</dbReference>
<gene>
    <name evidence="2" type="ORF">J9260_08750</name>
</gene>
<keyword evidence="2" id="KW-0378">Hydrolase</keyword>
<dbReference type="PANTHER" id="PTHR33877:SF1">
    <property type="entry name" value="TYPE IV METHYL-DIRECTED RESTRICTION ENZYME ECOKMCRA"/>
    <property type="match status" value="1"/>
</dbReference>
<feature type="domain" description="HNH nuclease" evidence="1">
    <location>
        <begin position="6"/>
        <end position="61"/>
    </location>
</feature>
<keyword evidence="3" id="KW-1185">Reference proteome</keyword>
<keyword evidence="2" id="KW-0255">Endonuclease</keyword>
<organism evidence="2 3">
    <name type="scientific">Thiothrix unzii</name>
    <dbReference type="NCBI Taxonomy" id="111769"/>
    <lineage>
        <taxon>Bacteria</taxon>
        <taxon>Pseudomonadati</taxon>
        <taxon>Pseudomonadota</taxon>
        <taxon>Gammaproteobacteria</taxon>
        <taxon>Thiotrichales</taxon>
        <taxon>Thiotrichaceae</taxon>
        <taxon>Thiothrix</taxon>
    </lineage>
</organism>
<protein>
    <submittedName>
        <fullName evidence="2">HNH endonuclease</fullName>
    </submittedName>
</protein>
<keyword evidence="2" id="KW-0540">Nuclease</keyword>
<dbReference type="Gene3D" id="1.10.30.50">
    <property type="match status" value="1"/>
</dbReference>